<evidence type="ECO:0000259" key="1">
    <source>
        <dbReference type="Pfam" id="PF13679"/>
    </source>
</evidence>
<dbReference type="Gene3D" id="3.40.50.150">
    <property type="entry name" value="Vaccinia Virus protein VP39"/>
    <property type="match status" value="1"/>
</dbReference>
<dbReference type="GO" id="GO:0032259">
    <property type="term" value="P:methylation"/>
    <property type="evidence" value="ECO:0007669"/>
    <property type="project" value="UniProtKB-KW"/>
</dbReference>
<sequence>MKDKYYDKLLQIHTIEDKKTIYPESHHYNPYEPTPYSALEKLTKNYTLDKQGTVIDFGCGKGRLAFYLDFFQQISVTGIEMNTHFFNDAQHNLQTYTHSINAEDKQTDIQFICCLAEEYKIRAKDNHFYFFNPFSVQIFKRITSNILKSVEEAPRVVDIILYYPHDTYIQFLEYDSPFELLQEIKLKAYWLNPDERLLIYRFDNEQL</sequence>
<evidence type="ECO:0000313" key="3">
    <source>
        <dbReference type="Proteomes" id="UP000040453"/>
    </source>
</evidence>
<dbReference type="InterPro" id="IPR029063">
    <property type="entry name" value="SAM-dependent_MTases_sf"/>
</dbReference>
<keyword evidence="2" id="KW-0808">Transferase</keyword>
<dbReference type="RefSeq" id="WP_042535281.1">
    <property type="nucleotide sequence ID" value="NZ_CDGG01000001.1"/>
</dbReference>
<accession>A0A0A1MGB7</accession>
<gene>
    <name evidence="2" type="ORF">BN997_04399</name>
</gene>
<dbReference type="EMBL" id="CDGG01000001">
    <property type="protein sequence ID" value="CEI84450.1"/>
    <property type="molecule type" value="Genomic_DNA"/>
</dbReference>
<dbReference type="GO" id="GO:0008168">
    <property type="term" value="F:methyltransferase activity"/>
    <property type="evidence" value="ECO:0007669"/>
    <property type="project" value="UniProtKB-KW"/>
</dbReference>
<evidence type="ECO:0000313" key="2">
    <source>
        <dbReference type="EMBL" id="CEI84450.1"/>
    </source>
</evidence>
<dbReference type="STRING" id="545501.BN997_04399"/>
<dbReference type="CDD" id="cd02440">
    <property type="entry name" value="AdoMet_MTases"/>
    <property type="match status" value="1"/>
</dbReference>
<dbReference type="Pfam" id="PF13679">
    <property type="entry name" value="Methyltransf_32"/>
    <property type="match status" value="1"/>
</dbReference>
<dbReference type="SUPFAM" id="SSF53335">
    <property type="entry name" value="S-adenosyl-L-methionine-dependent methyltransferases"/>
    <property type="match status" value="1"/>
</dbReference>
<keyword evidence="2" id="KW-0489">Methyltransferase</keyword>
<organism evidence="2 3">
    <name type="scientific">Oceanobacillus oncorhynchi</name>
    <dbReference type="NCBI Taxonomy" id="545501"/>
    <lineage>
        <taxon>Bacteria</taxon>
        <taxon>Bacillati</taxon>
        <taxon>Bacillota</taxon>
        <taxon>Bacilli</taxon>
        <taxon>Bacillales</taxon>
        <taxon>Bacillaceae</taxon>
        <taxon>Oceanobacillus</taxon>
    </lineage>
</organism>
<proteinExistence type="predicted"/>
<dbReference type="AlphaFoldDB" id="A0A0A1MGB7"/>
<feature type="domain" description="Methyltransferase" evidence="1">
    <location>
        <begin position="39"/>
        <end position="106"/>
    </location>
</feature>
<reference evidence="2 3" key="1">
    <citation type="submission" date="2014-11" db="EMBL/GenBank/DDBJ databases">
        <authorList>
            <person name="Urmite Genomes Urmite Genomes"/>
        </authorList>
    </citation>
    <scope>NUCLEOTIDE SEQUENCE [LARGE SCALE GENOMIC DNA]</scope>
    <source>
        <strain evidence="2 3">Oc5</strain>
    </source>
</reference>
<protein>
    <submittedName>
        <fullName evidence="2">Methyltransferase domain protein</fullName>
    </submittedName>
</protein>
<dbReference type="InterPro" id="IPR025714">
    <property type="entry name" value="Methyltranfer_dom"/>
</dbReference>
<name>A0A0A1MGB7_9BACI</name>
<dbReference type="Proteomes" id="UP000040453">
    <property type="component" value="Unassembled WGS sequence"/>
</dbReference>
<keyword evidence="3" id="KW-1185">Reference proteome</keyword>
<dbReference type="OrthoDB" id="9780095at2"/>